<dbReference type="PANTHER" id="PTHR10174:SF222">
    <property type="entry name" value="GH10083P-RELATED"/>
    <property type="match status" value="1"/>
</dbReference>
<organism evidence="2 3">
    <name type="scientific">Nicrophorus vespilloides</name>
    <name type="common">Boreal carrion beetle</name>
    <dbReference type="NCBI Taxonomy" id="110193"/>
    <lineage>
        <taxon>Eukaryota</taxon>
        <taxon>Metazoa</taxon>
        <taxon>Ecdysozoa</taxon>
        <taxon>Arthropoda</taxon>
        <taxon>Hexapoda</taxon>
        <taxon>Insecta</taxon>
        <taxon>Pterygota</taxon>
        <taxon>Neoptera</taxon>
        <taxon>Endopterygota</taxon>
        <taxon>Coleoptera</taxon>
        <taxon>Polyphaga</taxon>
        <taxon>Staphyliniformia</taxon>
        <taxon>Silphidae</taxon>
        <taxon>Nicrophorinae</taxon>
        <taxon>Nicrophorus</taxon>
    </lineage>
</organism>
<evidence type="ECO:0000259" key="1">
    <source>
        <dbReference type="PROSITE" id="PS50191"/>
    </source>
</evidence>
<sequence>MPVVLECKSPLFLYTEDDVNKILENHGKKLKDLEVDLVSIKEWFKTQPHIPITPSDRLIIFFMLMNKFLIEKTKSRLEMNYSIRNVMPELYCLSPLHPKIRESHRYFKVIGMPKLTKGLRRLCIIKYFDDVSFNITTIISRTIMSMEIFALYDINNGNEYICDYTNVNLSLISKIKPTDIMKLMRLSDVSINKVYANRFSVVHFINVSAAGETLFNMFKMCMKPKLRQRMLVHKNIESLKEFYSLDMLPKDYGGTAKSLDEISEDFQEFLESYDEYLSKWIKIRVDAKLRPEPLVNDDILGYYGNFKKLDVD</sequence>
<name>A0ABM1N173_NICVS</name>
<gene>
    <name evidence="3" type="primary">LOC108565555</name>
</gene>
<dbReference type="SUPFAM" id="SSF52087">
    <property type="entry name" value="CRAL/TRIO domain"/>
    <property type="match status" value="1"/>
</dbReference>
<dbReference type="CDD" id="cd00170">
    <property type="entry name" value="SEC14"/>
    <property type="match status" value="1"/>
</dbReference>
<dbReference type="Pfam" id="PF00650">
    <property type="entry name" value="CRAL_TRIO"/>
    <property type="match status" value="1"/>
</dbReference>
<proteinExistence type="predicted"/>
<dbReference type="RefSeq" id="XP_017780573.1">
    <property type="nucleotide sequence ID" value="XM_017925084.1"/>
</dbReference>
<dbReference type="SUPFAM" id="SSF46938">
    <property type="entry name" value="CRAL/TRIO N-terminal domain"/>
    <property type="match status" value="1"/>
</dbReference>
<dbReference type="Gene3D" id="3.40.525.10">
    <property type="entry name" value="CRAL-TRIO lipid binding domain"/>
    <property type="match status" value="1"/>
</dbReference>
<dbReference type="InterPro" id="IPR036273">
    <property type="entry name" value="CRAL/TRIO_N_dom_sf"/>
</dbReference>
<dbReference type="Proteomes" id="UP000695000">
    <property type="component" value="Unplaced"/>
</dbReference>
<protein>
    <submittedName>
        <fullName evidence="3">Uncharacterized protein LOC108565555 isoform X1</fullName>
    </submittedName>
</protein>
<keyword evidence="2" id="KW-1185">Reference proteome</keyword>
<evidence type="ECO:0000313" key="3">
    <source>
        <dbReference type="RefSeq" id="XP_017780573.1"/>
    </source>
</evidence>
<dbReference type="GeneID" id="108565555"/>
<dbReference type="InterPro" id="IPR001251">
    <property type="entry name" value="CRAL-TRIO_dom"/>
</dbReference>
<dbReference type="PROSITE" id="PS50191">
    <property type="entry name" value="CRAL_TRIO"/>
    <property type="match status" value="1"/>
</dbReference>
<feature type="domain" description="CRAL-TRIO" evidence="1">
    <location>
        <begin position="111"/>
        <end position="260"/>
    </location>
</feature>
<accession>A0ABM1N173</accession>
<dbReference type="InterPro" id="IPR036865">
    <property type="entry name" value="CRAL-TRIO_dom_sf"/>
</dbReference>
<evidence type="ECO:0000313" key="2">
    <source>
        <dbReference type="Proteomes" id="UP000695000"/>
    </source>
</evidence>
<dbReference type="PANTHER" id="PTHR10174">
    <property type="entry name" value="ALPHA-TOCOPHEROL TRANSFER PROTEIN-RELATED"/>
    <property type="match status" value="1"/>
</dbReference>
<reference evidence="3" key="1">
    <citation type="submission" date="2025-08" db="UniProtKB">
        <authorList>
            <consortium name="RefSeq"/>
        </authorList>
    </citation>
    <scope>IDENTIFICATION</scope>
    <source>
        <tissue evidence="3">Whole Larva</tissue>
    </source>
</reference>